<feature type="domain" description="Glucose-methanol-choline oxidoreductase N-terminal" evidence="7">
    <location>
        <begin position="13"/>
        <end position="316"/>
    </location>
</feature>
<keyword evidence="4" id="KW-0732">Signal</keyword>
<dbReference type="PANTHER" id="PTHR11552:SF201">
    <property type="entry name" value="GLUCOSE-METHANOL-CHOLINE OXIDOREDUCTASE N-TERMINAL DOMAIN-CONTAINING PROTEIN"/>
    <property type="match status" value="1"/>
</dbReference>
<accession>A0ABP1CWK4</accession>
<dbReference type="Gene3D" id="3.30.560.10">
    <property type="entry name" value="Glucose Oxidase, domain 3"/>
    <property type="match status" value="1"/>
</dbReference>
<keyword evidence="3" id="KW-0285">Flavoprotein</keyword>
<reference evidence="10" key="1">
    <citation type="submission" date="2024-04" db="EMBL/GenBank/DDBJ databases">
        <authorList>
            <person name="Shaw F."/>
            <person name="Minotto A."/>
        </authorList>
    </citation>
    <scope>NUCLEOTIDE SEQUENCE [LARGE SCALE GENOMIC DNA]</scope>
</reference>
<protein>
    <recommendedName>
        <fullName evidence="11">Alcohol oxidase</fullName>
    </recommendedName>
</protein>
<gene>
    <name evidence="9" type="ORF">GFSPODELE1_LOCUS2979</name>
</gene>
<evidence type="ECO:0000259" key="8">
    <source>
        <dbReference type="Pfam" id="PF05199"/>
    </source>
</evidence>
<dbReference type="Proteomes" id="UP001497453">
    <property type="component" value="Chromosome 2"/>
</dbReference>
<dbReference type="SUPFAM" id="SSF51905">
    <property type="entry name" value="FAD/NAD(P)-binding domain"/>
    <property type="match status" value="1"/>
</dbReference>
<dbReference type="InterPro" id="IPR036188">
    <property type="entry name" value="FAD/NAD-bd_sf"/>
</dbReference>
<evidence type="ECO:0000256" key="6">
    <source>
        <dbReference type="ARBA" id="ARBA00023002"/>
    </source>
</evidence>
<comment type="cofactor">
    <cofactor evidence="1">
        <name>FAD</name>
        <dbReference type="ChEBI" id="CHEBI:57692"/>
    </cofactor>
</comment>
<sequence length="599" mass="66384">MLVNIQDVVDKSFDYIIVGGGTSGLTLAARLSEDAETTVLVLEAGEANLDDPELLRPAMFDQHFTNPSYSWSHRTVKQKYTKDAQQDWIRGKGLGGSSAINFMCWTNSPAEEINDLERLGNPGWNWSMFERLQQKVERFVTPSKEVQAKLKIDFDSWTLGRDGAVNLTYPPNIEEGELKLQQTLINAGIPVAANPYGGDPKGAFFAANCHDPQTYTRSYATTAYYIPNKYRLNLSVLVSAHANRILTTRADDDSVTGGQSTYTANATKEIILCAGALKTPQLLELSGFGAKDILDKLCIPVAKELPGVGNNVQEHVNIGPSFEVRDNIEWDTFDLLRDPCLAAKQLELYAAGSGLYTKGPLGFCFASLSMIYPDTDAFLDAAERSMQEKIATCSPGLRDQYKILFNRIRNGSPGFEFISLPKLMSLPNPPKPGKRYVTVMTLANYLFSRGTIHANTNDPSEDPEFDPHYFEEPIDLDVLVEMVKFARRLAEVPPFRDMIVGELNPGPEVKSDSELREWIMKYFSTTWHTAGSCSMLPEDKGGVVDPNLKVYGTSNIRVADLSILPLHIAAHPQSTVYIIAERAAELIRESSTRQSTGRS</sequence>
<organism evidence="9 10">
    <name type="scientific">Somion occarium</name>
    <dbReference type="NCBI Taxonomy" id="3059160"/>
    <lineage>
        <taxon>Eukaryota</taxon>
        <taxon>Fungi</taxon>
        <taxon>Dikarya</taxon>
        <taxon>Basidiomycota</taxon>
        <taxon>Agaricomycotina</taxon>
        <taxon>Agaricomycetes</taxon>
        <taxon>Polyporales</taxon>
        <taxon>Cerrenaceae</taxon>
        <taxon>Somion</taxon>
    </lineage>
</organism>
<keyword evidence="5" id="KW-0274">FAD</keyword>
<evidence type="ECO:0000256" key="1">
    <source>
        <dbReference type="ARBA" id="ARBA00001974"/>
    </source>
</evidence>
<keyword evidence="10" id="KW-1185">Reference proteome</keyword>
<evidence type="ECO:0000256" key="3">
    <source>
        <dbReference type="ARBA" id="ARBA00022630"/>
    </source>
</evidence>
<evidence type="ECO:0000313" key="10">
    <source>
        <dbReference type="Proteomes" id="UP001497453"/>
    </source>
</evidence>
<dbReference type="SUPFAM" id="SSF54373">
    <property type="entry name" value="FAD-linked reductases, C-terminal domain"/>
    <property type="match status" value="1"/>
</dbReference>
<dbReference type="Pfam" id="PF00732">
    <property type="entry name" value="GMC_oxred_N"/>
    <property type="match status" value="1"/>
</dbReference>
<dbReference type="InterPro" id="IPR000172">
    <property type="entry name" value="GMC_OxRdtase_N"/>
</dbReference>
<dbReference type="InterPro" id="IPR012132">
    <property type="entry name" value="GMC_OxRdtase"/>
</dbReference>
<dbReference type="Gene3D" id="3.50.50.60">
    <property type="entry name" value="FAD/NAD(P)-binding domain"/>
    <property type="match status" value="1"/>
</dbReference>
<evidence type="ECO:0000259" key="7">
    <source>
        <dbReference type="Pfam" id="PF00732"/>
    </source>
</evidence>
<comment type="similarity">
    <text evidence="2">Belongs to the GMC oxidoreductase family.</text>
</comment>
<dbReference type="PANTHER" id="PTHR11552">
    <property type="entry name" value="GLUCOSE-METHANOL-CHOLINE GMC OXIDOREDUCTASE"/>
    <property type="match status" value="1"/>
</dbReference>
<feature type="domain" description="Glucose-methanol-choline oxidoreductase C-terminal" evidence="8">
    <location>
        <begin position="448"/>
        <end position="580"/>
    </location>
</feature>
<dbReference type="PIRSF" id="PIRSF000137">
    <property type="entry name" value="Alcohol_oxidase"/>
    <property type="match status" value="1"/>
</dbReference>
<proteinExistence type="inferred from homology"/>
<dbReference type="InterPro" id="IPR007867">
    <property type="entry name" value="GMC_OxRtase_C"/>
</dbReference>
<dbReference type="Pfam" id="PF05199">
    <property type="entry name" value="GMC_oxred_C"/>
    <property type="match status" value="1"/>
</dbReference>
<evidence type="ECO:0000256" key="2">
    <source>
        <dbReference type="ARBA" id="ARBA00010790"/>
    </source>
</evidence>
<evidence type="ECO:0000256" key="4">
    <source>
        <dbReference type="ARBA" id="ARBA00022729"/>
    </source>
</evidence>
<evidence type="ECO:0000256" key="5">
    <source>
        <dbReference type="ARBA" id="ARBA00022827"/>
    </source>
</evidence>
<name>A0ABP1CWK4_9APHY</name>
<dbReference type="EMBL" id="OZ037945">
    <property type="protein sequence ID" value="CAL1700055.1"/>
    <property type="molecule type" value="Genomic_DNA"/>
</dbReference>
<keyword evidence="6" id="KW-0560">Oxidoreductase</keyword>
<evidence type="ECO:0008006" key="11">
    <source>
        <dbReference type="Google" id="ProtNLM"/>
    </source>
</evidence>
<evidence type="ECO:0000313" key="9">
    <source>
        <dbReference type="EMBL" id="CAL1700055.1"/>
    </source>
</evidence>